<evidence type="ECO:0000256" key="6">
    <source>
        <dbReference type="ARBA" id="ARBA00023139"/>
    </source>
</evidence>
<evidence type="ECO:0000313" key="11">
    <source>
        <dbReference type="EMBL" id="AEE96593.1"/>
    </source>
</evidence>
<dbReference type="NCBIfam" id="TIGR02887">
    <property type="entry name" value="spore_ger_x_C"/>
    <property type="match status" value="1"/>
</dbReference>
<evidence type="ECO:0000256" key="5">
    <source>
        <dbReference type="ARBA" id="ARBA00023136"/>
    </source>
</evidence>
<dbReference type="PANTHER" id="PTHR35789:SF1">
    <property type="entry name" value="SPORE GERMINATION PROTEIN B3"/>
    <property type="match status" value="1"/>
</dbReference>
<dbReference type="PROSITE" id="PS51257">
    <property type="entry name" value="PROKAR_LIPOPROTEIN"/>
    <property type="match status" value="1"/>
</dbReference>
<dbReference type="RefSeq" id="WP_013781022.1">
    <property type="nucleotide sequence ID" value="NC_015520.1"/>
</dbReference>
<evidence type="ECO:0000256" key="1">
    <source>
        <dbReference type="ARBA" id="ARBA00004635"/>
    </source>
</evidence>
<accession>F3ZXD6</accession>
<dbReference type="Gene3D" id="3.30.300.210">
    <property type="entry name" value="Nutrient germinant receptor protein C, domain 3"/>
    <property type="match status" value="1"/>
</dbReference>
<feature type="signal peptide" evidence="8">
    <location>
        <begin position="1"/>
        <end position="24"/>
    </location>
</feature>
<keyword evidence="5" id="KW-0472">Membrane</keyword>
<dbReference type="InterPro" id="IPR008844">
    <property type="entry name" value="Spore_GerAC-like"/>
</dbReference>
<organism evidence="11 12">
    <name type="scientific">Mahella australiensis (strain DSM 15567 / CIP 107919 / 50-1 BON)</name>
    <dbReference type="NCBI Taxonomy" id="697281"/>
    <lineage>
        <taxon>Bacteria</taxon>
        <taxon>Bacillati</taxon>
        <taxon>Bacillota</taxon>
        <taxon>Clostridia</taxon>
        <taxon>Thermoanaerobacterales</taxon>
        <taxon>Thermoanaerobacterales Family IV. Incertae Sedis</taxon>
        <taxon>Mahella</taxon>
    </lineage>
</organism>
<proteinExistence type="inferred from homology"/>
<reference evidence="12" key="1">
    <citation type="submission" date="2010-11" db="EMBL/GenBank/DDBJ databases">
        <title>The complete genome of Mahella australiensis DSM 15567.</title>
        <authorList>
            <consortium name="US DOE Joint Genome Institute (JGI-PGF)"/>
            <person name="Lucas S."/>
            <person name="Copeland A."/>
            <person name="Lapidus A."/>
            <person name="Bruce D."/>
            <person name="Goodwin L."/>
            <person name="Pitluck S."/>
            <person name="Kyrpides N."/>
            <person name="Mavromatis K."/>
            <person name="Pagani I."/>
            <person name="Ivanova N."/>
            <person name="Teshima H."/>
            <person name="Brettin T."/>
            <person name="Detter J.C."/>
            <person name="Han C."/>
            <person name="Tapia R."/>
            <person name="Land M."/>
            <person name="Hauser L."/>
            <person name="Markowitz V."/>
            <person name="Cheng J.-F."/>
            <person name="Hugenholtz P."/>
            <person name="Woyke T."/>
            <person name="Wu D."/>
            <person name="Spring S."/>
            <person name="Pukall R."/>
            <person name="Steenblock K."/>
            <person name="Schneider S."/>
            <person name="Klenk H.-P."/>
            <person name="Eisen J.A."/>
        </authorList>
    </citation>
    <scope>NUCLEOTIDE SEQUENCE [LARGE SCALE GENOMIC DNA]</scope>
    <source>
        <strain evidence="12">DSM 15567 / CIP 107919 / 50-1 BON</strain>
    </source>
</reference>
<feature type="chain" id="PRO_5003305629" evidence="8">
    <location>
        <begin position="25"/>
        <end position="371"/>
    </location>
</feature>
<dbReference type="OrthoDB" id="9816067at2"/>
<keyword evidence="4 8" id="KW-0732">Signal</keyword>
<comment type="subcellular location">
    <subcellularLocation>
        <location evidence="1">Membrane</location>
        <topology evidence="1">Lipid-anchor</topology>
    </subcellularLocation>
</comment>
<feature type="domain" description="Spore germination protein N-terminal" evidence="10">
    <location>
        <begin position="23"/>
        <end position="191"/>
    </location>
</feature>
<evidence type="ECO:0000256" key="4">
    <source>
        <dbReference type="ARBA" id="ARBA00022729"/>
    </source>
</evidence>
<name>F3ZXD6_MAHA5</name>
<dbReference type="eggNOG" id="ENOG502Z9N7">
    <property type="taxonomic scope" value="Bacteria"/>
</dbReference>
<dbReference type="GO" id="GO:0016020">
    <property type="term" value="C:membrane"/>
    <property type="evidence" value="ECO:0007669"/>
    <property type="project" value="UniProtKB-SubCell"/>
</dbReference>
<keyword evidence="6" id="KW-0564">Palmitate</keyword>
<dbReference type="GO" id="GO:0009847">
    <property type="term" value="P:spore germination"/>
    <property type="evidence" value="ECO:0007669"/>
    <property type="project" value="InterPro"/>
</dbReference>
<evidence type="ECO:0000259" key="10">
    <source>
        <dbReference type="Pfam" id="PF25198"/>
    </source>
</evidence>
<feature type="domain" description="Spore germination GerAC-like C-terminal" evidence="9">
    <location>
        <begin position="203"/>
        <end position="368"/>
    </location>
</feature>
<evidence type="ECO:0000256" key="8">
    <source>
        <dbReference type="SAM" id="SignalP"/>
    </source>
</evidence>
<protein>
    <submittedName>
        <fullName evidence="11">Germination protein, Ger(X)C family</fullName>
    </submittedName>
</protein>
<reference evidence="11 12" key="2">
    <citation type="journal article" date="2011" name="Stand. Genomic Sci.">
        <title>Complete genome sequence of Mahella australiensis type strain (50-1 BON).</title>
        <authorList>
            <person name="Sikorski J."/>
            <person name="Teshima H."/>
            <person name="Nolan M."/>
            <person name="Lucas S."/>
            <person name="Hammon N."/>
            <person name="Deshpande S."/>
            <person name="Cheng J.F."/>
            <person name="Pitluck S."/>
            <person name="Liolios K."/>
            <person name="Pagani I."/>
            <person name="Ivanova N."/>
            <person name="Huntemann M."/>
            <person name="Mavromatis K."/>
            <person name="Ovchinikova G."/>
            <person name="Pati A."/>
            <person name="Tapia R."/>
            <person name="Han C."/>
            <person name="Goodwin L."/>
            <person name="Chen A."/>
            <person name="Palaniappan K."/>
            <person name="Land M."/>
            <person name="Hauser L."/>
            <person name="Ngatchou-Djao O.D."/>
            <person name="Rohde M."/>
            <person name="Pukall R."/>
            <person name="Spring S."/>
            <person name="Abt B."/>
            <person name="Goker M."/>
            <person name="Detter J.C."/>
            <person name="Woyke T."/>
            <person name="Bristow J."/>
            <person name="Markowitz V."/>
            <person name="Hugenholtz P."/>
            <person name="Eisen J.A."/>
            <person name="Kyrpides N.C."/>
            <person name="Klenk H.P."/>
            <person name="Lapidus A."/>
        </authorList>
    </citation>
    <scope>NUCLEOTIDE SEQUENCE [LARGE SCALE GENOMIC DNA]</scope>
    <source>
        <strain evidence="12">DSM 15567 / CIP 107919 / 50-1 BON</strain>
    </source>
</reference>
<dbReference type="InterPro" id="IPR046953">
    <property type="entry name" value="Spore_GerAC-like_C"/>
</dbReference>
<dbReference type="InterPro" id="IPR057336">
    <property type="entry name" value="GerAC_N"/>
</dbReference>
<dbReference type="PANTHER" id="PTHR35789">
    <property type="entry name" value="SPORE GERMINATION PROTEIN B3"/>
    <property type="match status" value="1"/>
</dbReference>
<evidence type="ECO:0000256" key="7">
    <source>
        <dbReference type="ARBA" id="ARBA00023288"/>
    </source>
</evidence>
<keyword evidence="12" id="KW-1185">Reference proteome</keyword>
<keyword evidence="7" id="KW-0449">Lipoprotein</keyword>
<keyword evidence="3" id="KW-0309">Germination</keyword>
<comment type="similarity">
    <text evidence="2">Belongs to the GerABKC lipoprotein family.</text>
</comment>
<dbReference type="EMBL" id="CP002360">
    <property type="protein sequence ID" value="AEE96593.1"/>
    <property type="molecule type" value="Genomic_DNA"/>
</dbReference>
<evidence type="ECO:0000313" key="12">
    <source>
        <dbReference type="Proteomes" id="UP000008457"/>
    </source>
</evidence>
<evidence type="ECO:0000259" key="9">
    <source>
        <dbReference type="Pfam" id="PF05504"/>
    </source>
</evidence>
<evidence type="ECO:0000256" key="2">
    <source>
        <dbReference type="ARBA" id="ARBA00007886"/>
    </source>
</evidence>
<dbReference type="Pfam" id="PF25198">
    <property type="entry name" value="Spore_GerAC_N"/>
    <property type="match status" value="1"/>
</dbReference>
<dbReference type="STRING" id="697281.Mahau_1400"/>
<gene>
    <name evidence="11" type="ordered locus">Mahau_1400</name>
</gene>
<dbReference type="Pfam" id="PF05504">
    <property type="entry name" value="Spore_GerAC"/>
    <property type="match status" value="1"/>
</dbReference>
<evidence type="ECO:0000256" key="3">
    <source>
        <dbReference type="ARBA" id="ARBA00022544"/>
    </source>
</evidence>
<dbReference type="KEGG" id="mas:Mahau_1400"/>
<dbReference type="Proteomes" id="UP000008457">
    <property type="component" value="Chromosome"/>
</dbReference>
<dbReference type="HOGENOM" id="CLU_051140_0_2_9"/>
<dbReference type="AlphaFoldDB" id="F3ZXD6"/>
<dbReference type="InterPro" id="IPR038501">
    <property type="entry name" value="Spore_GerAC_C_sf"/>
</dbReference>
<sequence length="371" mass="41303">MKRCVIGVAIMLALSLTLTGCWDAKQLQDMYMSYGIGIDTAEGQSNMVTVTLTAPTLTEGAKEQLQILSSQGHSIDETINDMQAKSHQIISVAHDRVLVIGEQAAKNGISEYLDTFVRNPSIRNDMYVTVAKGKAEELLNIQLKQDPFIALYLTQLLEKNRRLSKVPLVTVVDLFGKTVDKDSDPVLPYIEATKSKDGLIARGIAVFADDKYKGNLLNDGAMVFMMMSNKAKSVNLTYKSFKSTENDDVYSTVNIHGISNDIKCRLNGDKLSIDMKVKGDADLIEHKVTRPLSESDIGREEQALERELISDMNDVMRKLQKEYQSDPLGLGRCVKIEYPDYYNNIGWKSIYPDVDVNISADININRIGTSS</sequence>